<dbReference type="GO" id="GO:0016020">
    <property type="term" value="C:membrane"/>
    <property type="evidence" value="ECO:0007669"/>
    <property type="project" value="UniProtKB-SubCell"/>
</dbReference>
<evidence type="ECO:0000256" key="10">
    <source>
        <dbReference type="SAM" id="SignalP"/>
    </source>
</evidence>
<keyword evidence="6" id="KW-0472">Membrane</keyword>
<keyword evidence="7 9" id="KW-1015">Disulfide bond</keyword>
<feature type="domain" description="SRCR" evidence="11">
    <location>
        <begin position="382"/>
        <end position="483"/>
    </location>
</feature>
<evidence type="ECO:0000313" key="13">
    <source>
        <dbReference type="RefSeq" id="XP_022086603.1"/>
    </source>
</evidence>
<name>A0A8B7Y0B6_ACAPL</name>
<dbReference type="FunFam" id="3.10.250.10:FF:000001">
    <property type="entry name" value="Lysyl oxidase 4 isoform X1"/>
    <property type="match status" value="1"/>
</dbReference>
<dbReference type="Proteomes" id="UP000694845">
    <property type="component" value="Unplaced"/>
</dbReference>
<keyword evidence="12" id="KW-1185">Reference proteome</keyword>
<feature type="disulfide bond" evidence="9">
    <location>
        <begin position="451"/>
        <end position="461"/>
    </location>
</feature>
<evidence type="ECO:0000256" key="5">
    <source>
        <dbReference type="ARBA" id="ARBA00022989"/>
    </source>
</evidence>
<dbReference type="PROSITE" id="PS50287">
    <property type="entry name" value="SRCR_2"/>
    <property type="match status" value="4"/>
</dbReference>
<evidence type="ECO:0000259" key="11">
    <source>
        <dbReference type="PROSITE" id="PS50287"/>
    </source>
</evidence>
<keyword evidence="3 10" id="KW-0732">Signal</keyword>
<dbReference type="PRINTS" id="PR00258">
    <property type="entry name" value="SPERACTRCPTR"/>
</dbReference>
<dbReference type="Pfam" id="PF00530">
    <property type="entry name" value="SRCR"/>
    <property type="match status" value="4"/>
</dbReference>
<dbReference type="AlphaFoldDB" id="A0A8B7Y0B6"/>
<keyword evidence="2" id="KW-0812">Transmembrane</keyword>
<keyword evidence="4" id="KW-0677">Repeat</keyword>
<evidence type="ECO:0000256" key="6">
    <source>
        <dbReference type="ARBA" id="ARBA00023136"/>
    </source>
</evidence>
<evidence type="ECO:0000256" key="4">
    <source>
        <dbReference type="ARBA" id="ARBA00022737"/>
    </source>
</evidence>
<reference evidence="13" key="1">
    <citation type="submission" date="2025-08" db="UniProtKB">
        <authorList>
            <consortium name="RefSeq"/>
        </authorList>
    </citation>
    <scope>IDENTIFICATION</scope>
</reference>
<dbReference type="RefSeq" id="XP_022086603.1">
    <property type="nucleotide sequence ID" value="XM_022230911.1"/>
</dbReference>
<feature type="disulfide bond" evidence="9">
    <location>
        <begin position="111"/>
        <end position="121"/>
    </location>
</feature>
<protein>
    <submittedName>
        <fullName evidence="13">Scavenger receptor cysteine-rich domain superfamily protein-like isoform X1</fullName>
    </submittedName>
</protein>
<organism evidence="12 13">
    <name type="scientific">Acanthaster planci</name>
    <name type="common">Crown-of-thorns starfish</name>
    <dbReference type="NCBI Taxonomy" id="133434"/>
    <lineage>
        <taxon>Eukaryota</taxon>
        <taxon>Metazoa</taxon>
        <taxon>Echinodermata</taxon>
        <taxon>Eleutherozoa</taxon>
        <taxon>Asterozoa</taxon>
        <taxon>Asteroidea</taxon>
        <taxon>Valvatacea</taxon>
        <taxon>Valvatida</taxon>
        <taxon>Acanthasteridae</taxon>
        <taxon>Acanthaster</taxon>
    </lineage>
</organism>
<accession>A0A8B7Y0B6</accession>
<dbReference type="SMART" id="SM00202">
    <property type="entry name" value="SR"/>
    <property type="match status" value="4"/>
</dbReference>
<evidence type="ECO:0000256" key="1">
    <source>
        <dbReference type="ARBA" id="ARBA00004167"/>
    </source>
</evidence>
<dbReference type="OrthoDB" id="5857313at2759"/>
<keyword evidence="5" id="KW-1133">Transmembrane helix</keyword>
<evidence type="ECO:0000256" key="9">
    <source>
        <dbReference type="PROSITE-ProRule" id="PRU00196"/>
    </source>
</evidence>
<dbReference type="SUPFAM" id="SSF56487">
    <property type="entry name" value="SRCR-like"/>
    <property type="match status" value="4"/>
</dbReference>
<dbReference type="PANTHER" id="PTHR19331:SF465">
    <property type="entry name" value="EGG PEPTIDE SPERACT RECEPTOR"/>
    <property type="match status" value="1"/>
</dbReference>
<dbReference type="GeneID" id="110977094"/>
<evidence type="ECO:0000256" key="8">
    <source>
        <dbReference type="ARBA" id="ARBA00023180"/>
    </source>
</evidence>
<dbReference type="FunFam" id="3.10.250.10:FF:000016">
    <property type="entry name" value="Scavenger receptor cysteine-rich protein type 12"/>
    <property type="match status" value="1"/>
</dbReference>
<feature type="disulfide bond" evidence="9">
    <location>
        <begin position="234"/>
        <end position="244"/>
    </location>
</feature>
<evidence type="ECO:0000256" key="7">
    <source>
        <dbReference type="ARBA" id="ARBA00023157"/>
    </source>
</evidence>
<dbReference type="Gene3D" id="3.10.250.10">
    <property type="entry name" value="SRCR-like domain"/>
    <property type="match status" value="4"/>
</dbReference>
<sequence>MEAAFHKVVGILNVSKMIPRACFLAWLLTLCMTHSPVSSQEDGNFRLVPYGISLSRLEVYHSGSWGPVCAENWALRESVVLCTQMGFRFVGNWDRADVGRVTPAKLGNVQCHGDESSILDCKHGPLGENRNCSDGLVTVYCTETVGGTVSLKDGESFSEGRVEVRLQFRNKTFYYTICDEGWDLADADRVCRGRVYTYDSALEAVRGSYFGEHAVGESGLDGKFDGFLTSSVQCNASYYSVLDCPNSGWFTRSCPSGKTAGVKCKEFSDQYQVNLTLVDGTSRYNGFVKVAINSVPSGSICDSNRYWSLREGDVVCRSLGFGYALNVSVVKSSLEPRINNVHCNGNEMSLSQCLRGGLCPQRGELAPTVNCSGPLKAGYHPIELRPSQIRFRGAEGLLRILRNGRWGTVCNASWTLENARVVCRQLGYSSVIRHWYSFHGYGPIHLSNVKCAGTEPRLDQCQHDSWGVHDGCSHAMDVAVECGSITLTVNFTLIAVLASMAKFVSHQ</sequence>
<feature type="chain" id="PRO_5034578759" evidence="10">
    <location>
        <begin position="40"/>
        <end position="507"/>
    </location>
</feature>
<gene>
    <name evidence="13" type="primary">LOC110977094</name>
</gene>
<feature type="domain" description="SRCR" evidence="11">
    <location>
        <begin position="149"/>
        <end position="265"/>
    </location>
</feature>
<comment type="subcellular location">
    <subcellularLocation>
        <location evidence="1">Membrane</location>
        <topology evidence="1">Single-pass membrane protein</topology>
    </subcellularLocation>
</comment>
<proteinExistence type="predicted"/>
<dbReference type="InterPro" id="IPR036772">
    <property type="entry name" value="SRCR-like_dom_sf"/>
</dbReference>
<dbReference type="PANTHER" id="PTHR19331">
    <property type="entry name" value="SCAVENGER RECEPTOR DOMAIN-CONTAINING"/>
    <property type="match status" value="1"/>
</dbReference>
<evidence type="ECO:0000256" key="3">
    <source>
        <dbReference type="ARBA" id="ARBA00022729"/>
    </source>
</evidence>
<feature type="signal peptide" evidence="10">
    <location>
        <begin position="1"/>
        <end position="39"/>
    </location>
</feature>
<feature type="domain" description="SRCR" evidence="11">
    <location>
        <begin position="45"/>
        <end position="142"/>
    </location>
</feature>
<feature type="disulfide bond" evidence="9">
    <location>
        <begin position="343"/>
        <end position="353"/>
    </location>
</feature>
<comment type="caution">
    <text evidence="9">Lacks conserved residue(s) required for the propagation of feature annotation.</text>
</comment>
<dbReference type="KEGG" id="aplc:110977094"/>
<evidence type="ECO:0000313" key="12">
    <source>
        <dbReference type="Proteomes" id="UP000694845"/>
    </source>
</evidence>
<dbReference type="InterPro" id="IPR001190">
    <property type="entry name" value="SRCR"/>
</dbReference>
<feature type="domain" description="SRCR" evidence="11">
    <location>
        <begin position="275"/>
        <end position="372"/>
    </location>
</feature>
<evidence type="ECO:0000256" key="2">
    <source>
        <dbReference type="ARBA" id="ARBA00022692"/>
    </source>
</evidence>
<keyword evidence="8" id="KW-0325">Glycoprotein</keyword>